<keyword evidence="1" id="KW-0732">Signal</keyword>
<dbReference type="Pfam" id="PF13229">
    <property type="entry name" value="Beta_helix"/>
    <property type="match status" value="1"/>
</dbReference>
<evidence type="ECO:0000256" key="1">
    <source>
        <dbReference type="SAM" id="SignalP"/>
    </source>
</evidence>
<dbReference type="RefSeq" id="WP_154382564.1">
    <property type="nucleotide sequence ID" value="NZ_WKJK01000019.1"/>
</dbReference>
<protein>
    <recommendedName>
        <fullName evidence="2">Right handed beta helix domain-containing protein</fullName>
    </recommendedName>
</protein>
<dbReference type="InterPro" id="IPR011050">
    <property type="entry name" value="Pectin_lyase_fold/virulence"/>
</dbReference>
<gene>
    <name evidence="3" type="ORF">GJ699_27760</name>
</gene>
<feature type="signal peptide" evidence="1">
    <location>
        <begin position="1"/>
        <end position="19"/>
    </location>
</feature>
<dbReference type="EMBL" id="WKJK01000019">
    <property type="protein sequence ID" value="MRW93798.1"/>
    <property type="molecule type" value="Genomic_DNA"/>
</dbReference>
<dbReference type="InterPro" id="IPR039448">
    <property type="entry name" value="Beta_helix"/>
</dbReference>
<organism evidence="3 4">
    <name type="scientific">Duganella guangzhouensis</name>
    <dbReference type="NCBI Taxonomy" id="2666084"/>
    <lineage>
        <taxon>Bacteria</taxon>
        <taxon>Pseudomonadati</taxon>
        <taxon>Pseudomonadota</taxon>
        <taxon>Betaproteobacteria</taxon>
        <taxon>Burkholderiales</taxon>
        <taxon>Oxalobacteraceae</taxon>
        <taxon>Telluria group</taxon>
        <taxon>Duganella</taxon>
    </lineage>
</organism>
<name>A0A6I2L6N0_9BURK</name>
<proteinExistence type="predicted"/>
<dbReference type="InterPro" id="IPR012334">
    <property type="entry name" value="Pectin_lyas_fold"/>
</dbReference>
<feature type="chain" id="PRO_5026179995" description="Right handed beta helix domain-containing protein" evidence="1">
    <location>
        <begin position="20"/>
        <end position="539"/>
    </location>
</feature>
<dbReference type="SUPFAM" id="SSF51126">
    <property type="entry name" value="Pectin lyase-like"/>
    <property type="match status" value="1"/>
</dbReference>
<dbReference type="AlphaFoldDB" id="A0A6I2L6N0"/>
<evidence type="ECO:0000313" key="3">
    <source>
        <dbReference type="EMBL" id="MRW93798.1"/>
    </source>
</evidence>
<evidence type="ECO:0000313" key="4">
    <source>
        <dbReference type="Proteomes" id="UP000433309"/>
    </source>
</evidence>
<dbReference type="Gene3D" id="2.160.20.10">
    <property type="entry name" value="Single-stranded right-handed beta-helix, Pectin lyase-like"/>
    <property type="match status" value="1"/>
</dbReference>
<dbReference type="InterPro" id="IPR006626">
    <property type="entry name" value="PbH1"/>
</dbReference>
<feature type="domain" description="Right handed beta helix" evidence="2">
    <location>
        <begin position="276"/>
        <end position="429"/>
    </location>
</feature>
<evidence type="ECO:0000259" key="2">
    <source>
        <dbReference type="Pfam" id="PF13229"/>
    </source>
</evidence>
<comment type="caution">
    <text evidence="3">The sequence shown here is derived from an EMBL/GenBank/DDBJ whole genome shotgun (WGS) entry which is preliminary data.</text>
</comment>
<accession>A0A6I2L6N0</accession>
<dbReference type="Proteomes" id="UP000433309">
    <property type="component" value="Unassembled WGS sequence"/>
</dbReference>
<sequence length="539" mass="58142">MIKFWLMVLALCLPVAAHAADVQVDCSGASAAPVVGNLAQLNDMRFAPGTRILFKRGVTCHGSFVPSADSSGTAAAPIVVSSYGDASAGRAVIAAGCRDAEVDADQALTNRARTAQGRSPYRSLCRSDGGPVARAAIHLRNLEYWEIEGLELTNDGLSDGPRVGLLVQLENFGAGHHYHVRDLYVHHVRGMPKDADGLPYKETGGILFNITRPEAAQRKTWFDDVLVEHSEIFHVDAIGLSTRSAWMCRAGGAPCGDYPPYKGKPVPASAAADYTPSTRVVFRNNHIHDIGGDGIVVRTAVQPLVEANLLHDIWMRAAGNSAGAWAINTDGARFQYNEIHHVRYQEPWEPGDGMAFDADLGTRDTQVVHNYSHDNGGGFMLFCACDKDGLGNPSLSTGTLVENNLSVNDGRRVIVFAGSQGAVVRGNLILNTQPGLISPAAENTGMGSKNAGEIRDNVFYHGANAGTLWRAMKSELRHDDIRWSGNHFYGYPDRAEFQSAQFFTGDSANTIQPAASFDPDATAAAWLTSTSFKERSYQR</sequence>
<dbReference type="SMART" id="SM00710">
    <property type="entry name" value="PbH1"/>
    <property type="match status" value="4"/>
</dbReference>
<reference evidence="3 4" key="1">
    <citation type="submission" date="2019-11" db="EMBL/GenBank/DDBJ databases">
        <title>Novel species isolated from a subtropical stream in China.</title>
        <authorList>
            <person name="Lu H."/>
        </authorList>
    </citation>
    <scope>NUCLEOTIDE SEQUENCE [LARGE SCALE GENOMIC DNA]</scope>
    <source>
        <strain evidence="3 4">FT80W</strain>
    </source>
</reference>
<keyword evidence="4" id="KW-1185">Reference proteome</keyword>